<dbReference type="OrthoDB" id="6447773at2"/>
<comment type="caution">
    <text evidence="1">The sequence shown here is derived from an EMBL/GenBank/DDBJ whole genome shotgun (WGS) entry which is preliminary data.</text>
</comment>
<dbReference type="EMBL" id="VXKB01000008">
    <property type="protein sequence ID" value="KAA8712994.1"/>
    <property type="molecule type" value="Genomic_DNA"/>
</dbReference>
<evidence type="ECO:0000313" key="2">
    <source>
        <dbReference type="Proteomes" id="UP000322181"/>
    </source>
</evidence>
<accession>A0A5M9QWB5</accession>
<proteinExistence type="predicted"/>
<gene>
    <name evidence="1" type="ORF">F4V73_17920</name>
</gene>
<organism evidence="1 2">
    <name type="scientific">Morganella psychrotolerans</name>
    <dbReference type="NCBI Taxonomy" id="368603"/>
    <lineage>
        <taxon>Bacteria</taxon>
        <taxon>Pseudomonadati</taxon>
        <taxon>Pseudomonadota</taxon>
        <taxon>Gammaproteobacteria</taxon>
        <taxon>Enterobacterales</taxon>
        <taxon>Morganellaceae</taxon>
        <taxon>Morganella</taxon>
    </lineage>
</organism>
<dbReference type="Proteomes" id="UP000322181">
    <property type="component" value="Unassembled WGS sequence"/>
</dbReference>
<dbReference type="RefSeq" id="WP_067370516.1">
    <property type="nucleotide sequence ID" value="NZ_BAAAFS010000007.1"/>
</dbReference>
<sequence length="290" mass="32171">MSAEFTKADFVKSVLAMVDLHNLSVMYPFVEAGHDLETKSESDVSIAIALKSCFQDFIDTDKSGSHVLTADDWHSEKAALTKLIGSETTEKVDTWLSMKMLEGSTDLQIAFSRINTVLDGESDYTVAVYDHAAIMDLKGEWESNRKLFLCKIRHSDFNALFNLNTSFHAAMQKVAQTFTGRLSLLDSEEASSEIRKCCHVDPTNRYSISEKGMKFKLRIDATFPEINRDYSTAALASGGFSASSSDLTVQKAEKRVVKQEQKIKKPEKVVSAAESSEVVINGKSFLMGSF</sequence>
<evidence type="ECO:0000313" key="1">
    <source>
        <dbReference type="EMBL" id="KAA8712994.1"/>
    </source>
</evidence>
<dbReference type="AlphaFoldDB" id="A0A5M9QWB5"/>
<reference evidence="1 2" key="1">
    <citation type="submission" date="2019-09" db="EMBL/GenBank/DDBJ databases">
        <title>Draft genome sequence of various Type strains from the CCUG.</title>
        <authorList>
            <person name="Pineiro-Iglesias B."/>
            <person name="Tunovic T."/>
            <person name="Unosson C."/>
            <person name="Inganas E."/>
            <person name="Ohlen M."/>
            <person name="Cardew S."/>
            <person name="Jensie-Markopoulos S."/>
            <person name="Salva-Serra F."/>
            <person name="Jaen-Luchoro D."/>
            <person name="Karlsson R."/>
            <person name="Svensson-Stadler L."/>
            <person name="Chun J."/>
            <person name="Moore E."/>
        </authorList>
    </citation>
    <scope>NUCLEOTIDE SEQUENCE [LARGE SCALE GENOMIC DNA]</scope>
    <source>
        <strain evidence="1 2">CCUG 53682T</strain>
    </source>
</reference>
<protein>
    <submittedName>
        <fullName evidence="1">Uncharacterized protein</fullName>
    </submittedName>
</protein>
<name>A0A5M9QWB5_9GAMM</name>